<dbReference type="eggNOG" id="ENOG502S3W4">
    <property type="taxonomic scope" value="Eukaryota"/>
</dbReference>
<reference evidence="2 3" key="1">
    <citation type="journal article" date="2013" name="BMC Genomics">
        <title>Genomics-driven discovery of the pneumocandin biosynthetic gene cluster in the fungus Glarea lozoyensis.</title>
        <authorList>
            <person name="Chen L."/>
            <person name="Yue Q."/>
            <person name="Zhang X."/>
            <person name="Xiang M."/>
            <person name="Wang C."/>
            <person name="Li S."/>
            <person name="Che Y."/>
            <person name="Ortiz-Lopez F.J."/>
            <person name="Bills G.F."/>
            <person name="Liu X."/>
            <person name="An Z."/>
        </authorList>
    </citation>
    <scope>NUCLEOTIDE SEQUENCE [LARGE SCALE GENOMIC DNA]</scope>
    <source>
        <strain evidence="3">ATCC 20868 / MF5171</strain>
    </source>
</reference>
<dbReference type="SUPFAM" id="SSF54001">
    <property type="entry name" value="Cysteine proteinases"/>
    <property type="match status" value="1"/>
</dbReference>
<dbReference type="KEGG" id="glz:GLAREA_11610"/>
<dbReference type="GeneID" id="19470651"/>
<proteinExistence type="inferred from homology"/>
<dbReference type="Pfam" id="PF00797">
    <property type="entry name" value="Acetyltransf_2"/>
    <property type="match status" value="1"/>
</dbReference>
<dbReference type="HOGENOM" id="CLU_049918_2_0_1"/>
<evidence type="ECO:0000313" key="2">
    <source>
        <dbReference type="EMBL" id="EPE25029.1"/>
    </source>
</evidence>
<dbReference type="AlphaFoldDB" id="S3CID8"/>
<evidence type="ECO:0000256" key="1">
    <source>
        <dbReference type="ARBA" id="ARBA00006547"/>
    </source>
</evidence>
<dbReference type="OrthoDB" id="10260017at2759"/>
<accession>S3CID8</accession>
<dbReference type="EMBL" id="KE145372">
    <property type="protein sequence ID" value="EPE25029.1"/>
    <property type="molecule type" value="Genomic_DNA"/>
</dbReference>
<dbReference type="InterPro" id="IPR053710">
    <property type="entry name" value="Arylamine_NAT_domain_sf"/>
</dbReference>
<keyword evidence="3" id="KW-1185">Reference proteome</keyword>
<gene>
    <name evidence="2" type="ORF">GLAREA_11610</name>
</gene>
<dbReference type="Proteomes" id="UP000016922">
    <property type="component" value="Unassembled WGS sequence"/>
</dbReference>
<evidence type="ECO:0000313" key="3">
    <source>
        <dbReference type="Proteomes" id="UP000016922"/>
    </source>
</evidence>
<dbReference type="InterPro" id="IPR001447">
    <property type="entry name" value="Arylamine_N-AcTrfase"/>
</dbReference>
<sequence>MATSTFTSTQLAQYETYIALPTCFHHNSAPKLDLDYLKALHVHQIARIPYENLTIHYSSHHSISIDPQVLWQKIVGDARGRGGYCMENSLFYNCVLRSLGWRVELRGVRMRPRSGGVPGGVYSGWVHIVNIVTLPDGGQYMCDVAFGGDGPTLPLPLTYTSDPPIFTNLGTQEIRLIHKPIPNELWNAALPDASISPQYGIATSSSSTPKKQLKYYVYEYRNSPTQPWNAFFCFPEYEFYPPDFRIMNWWTSTSPHESNFQTSTVLIVRFLMEGPPPVDTGAAKIGGKVMLVNNLVKQNDGGKTRVIFECKSERERVEALRKYFDIELIEEEIAGIRGRKVEISNIDCT</sequence>
<protein>
    <submittedName>
        <fullName evidence="2">Cysteine proteinase</fullName>
    </submittedName>
</protein>
<comment type="similarity">
    <text evidence="1">Belongs to the arylamine N-acetyltransferase family.</text>
</comment>
<name>S3CID8_GLAL2</name>
<dbReference type="PANTHER" id="PTHR11786:SF0">
    <property type="entry name" value="ARYLAMINE N-ACETYLTRANSFERASE 4-RELATED"/>
    <property type="match status" value="1"/>
</dbReference>
<dbReference type="PANTHER" id="PTHR11786">
    <property type="entry name" value="N-HYDROXYARYLAMINE O-ACETYLTRANSFERASE"/>
    <property type="match status" value="1"/>
</dbReference>
<dbReference type="RefSeq" id="XP_008087944.1">
    <property type="nucleotide sequence ID" value="XM_008089753.1"/>
</dbReference>
<dbReference type="Gene3D" id="3.30.2140.20">
    <property type="match status" value="1"/>
</dbReference>
<organism evidence="2 3">
    <name type="scientific">Glarea lozoyensis (strain ATCC 20868 / MF5171)</name>
    <dbReference type="NCBI Taxonomy" id="1116229"/>
    <lineage>
        <taxon>Eukaryota</taxon>
        <taxon>Fungi</taxon>
        <taxon>Dikarya</taxon>
        <taxon>Ascomycota</taxon>
        <taxon>Pezizomycotina</taxon>
        <taxon>Leotiomycetes</taxon>
        <taxon>Helotiales</taxon>
        <taxon>Helotiaceae</taxon>
        <taxon>Glarea</taxon>
    </lineage>
</organism>
<dbReference type="GO" id="GO:0016407">
    <property type="term" value="F:acetyltransferase activity"/>
    <property type="evidence" value="ECO:0007669"/>
    <property type="project" value="InterPro"/>
</dbReference>
<dbReference type="OMA" id="YMTGVRN"/>
<dbReference type="InterPro" id="IPR038765">
    <property type="entry name" value="Papain-like_cys_pep_sf"/>
</dbReference>